<dbReference type="InterPro" id="IPR025445">
    <property type="entry name" value="DUF4191"/>
</dbReference>
<feature type="transmembrane region" description="Helical" evidence="2">
    <location>
        <begin position="29"/>
        <end position="51"/>
    </location>
</feature>
<keyword evidence="2" id="KW-0812">Transmembrane</keyword>
<evidence type="ECO:0000256" key="2">
    <source>
        <dbReference type="SAM" id="Phobius"/>
    </source>
</evidence>
<comment type="caution">
    <text evidence="3">The sequence shown here is derived from an EMBL/GenBank/DDBJ whole genome shotgun (WGS) entry which is preliminary data.</text>
</comment>
<dbReference type="Proteomes" id="UP001556631">
    <property type="component" value="Unassembled WGS sequence"/>
</dbReference>
<evidence type="ECO:0000256" key="1">
    <source>
        <dbReference type="SAM" id="MobiDB-lite"/>
    </source>
</evidence>
<dbReference type="EMBL" id="JBFPJR010000006">
    <property type="protein sequence ID" value="MEX0427003.1"/>
    <property type="molecule type" value="Genomic_DNA"/>
</dbReference>
<organism evidence="3 4">
    <name type="scientific">Nocardioides eburneus</name>
    <dbReference type="NCBI Taxonomy" id="3231482"/>
    <lineage>
        <taxon>Bacteria</taxon>
        <taxon>Bacillati</taxon>
        <taxon>Actinomycetota</taxon>
        <taxon>Actinomycetes</taxon>
        <taxon>Propionibacteriales</taxon>
        <taxon>Nocardioidaceae</taxon>
        <taxon>Nocardioides</taxon>
    </lineage>
</organism>
<keyword evidence="2" id="KW-1133">Transmembrane helix</keyword>
<dbReference type="Pfam" id="PF13829">
    <property type="entry name" value="DUF4191"/>
    <property type="match status" value="1"/>
</dbReference>
<evidence type="ECO:0000313" key="3">
    <source>
        <dbReference type="EMBL" id="MEX0427003.1"/>
    </source>
</evidence>
<gene>
    <name evidence="3" type="ORF">AB3X52_05165</name>
</gene>
<keyword evidence="4" id="KW-1185">Reference proteome</keyword>
<protein>
    <submittedName>
        <fullName evidence="3">DUF4191 domain-containing protein</fullName>
    </submittedName>
</protein>
<name>A0ABV3SVX5_9ACTN</name>
<proteinExistence type="predicted"/>
<accession>A0ABV3SVX5</accession>
<feature type="region of interest" description="Disordered" evidence="1">
    <location>
        <begin position="211"/>
        <end position="235"/>
    </location>
</feature>
<sequence>MSQLDPSTMSRRQQIVETYRLTKQSEPTIGVKLLAIFVVGAVVGFIVFWLLPGSGVFGWIMAVIGAVLVGLVPTLIYFSRRAQKAAYARIEGQPGAGFAALNMLRRGWTTKQAVAFNKSQDLVHRVVGPPGIVLIGEGTSHNRVRGLLANERTKTARVVPDVPITEVVVGNGEDEVPLPKLARHVTKLGRNVSPAEITDILNRLKALDNTRGTLPMPKGPVPTSMKGLRGNLRGR</sequence>
<reference evidence="3 4" key="1">
    <citation type="submission" date="2024-07" db="EMBL/GenBank/DDBJ databases">
        <authorList>
            <person name="Lee S."/>
            <person name="Kang M."/>
        </authorList>
    </citation>
    <scope>NUCLEOTIDE SEQUENCE [LARGE SCALE GENOMIC DNA]</scope>
    <source>
        <strain evidence="3 4">DS6</strain>
    </source>
</reference>
<evidence type="ECO:0000313" key="4">
    <source>
        <dbReference type="Proteomes" id="UP001556631"/>
    </source>
</evidence>
<keyword evidence="2" id="KW-0472">Membrane</keyword>
<dbReference type="RefSeq" id="WP_367991968.1">
    <property type="nucleotide sequence ID" value="NZ_JBFPJR010000006.1"/>
</dbReference>
<feature type="transmembrane region" description="Helical" evidence="2">
    <location>
        <begin position="57"/>
        <end position="78"/>
    </location>
</feature>